<dbReference type="EMBL" id="CM043788">
    <property type="protein sequence ID" value="KAI4828858.1"/>
    <property type="molecule type" value="Genomic_DNA"/>
</dbReference>
<keyword evidence="2" id="KW-1185">Reference proteome</keyword>
<organism evidence="1 2">
    <name type="scientific">Chaenocephalus aceratus</name>
    <name type="common">Blackfin icefish</name>
    <name type="synonym">Chaenichthys aceratus</name>
    <dbReference type="NCBI Taxonomy" id="36190"/>
    <lineage>
        <taxon>Eukaryota</taxon>
        <taxon>Metazoa</taxon>
        <taxon>Chordata</taxon>
        <taxon>Craniata</taxon>
        <taxon>Vertebrata</taxon>
        <taxon>Euteleostomi</taxon>
        <taxon>Actinopterygii</taxon>
        <taxon>Neopterygii</taxon>
        <taxon>Teleostei</taxon>
        <taxon>Neoteleostei</taxon>
        <taxon>Acanthomorphata</taxon>
        <taxon>Eupercaria</taxon>
        <taxon>Perciformes</taxon>
        <taxon>Notothenioidei</taxon>
        <taxon>Channichthyidae</taxon>
        <taxon>Chaenocephalus</taxon>
    </lineage>
</organism>
<accession>A0ACB9XNF1</accession>
<gene>
    <name evidence="1" type="ORF">KUCAC02_022930</name>
</gene>
<evidence type="ECO:0000313" key="1">
    <source>
        <dbReference type="EMBL" id="KAI4828858.1"/>
    </source>
</evidence>
<comment type="caution">
    <text evidence="1">The sequence shown here is derived from an EMBL/GenBank/DDBJ whole genome shotgun (WGS) entry which is preliminary data.</text>
</comment>
<reference evidence="1" key="1">
    <citation type="submission" date="2022-05" db="EMBL/GenBank/DDBJ databases">
        <title>Chromosome-level genome of Chaenocephalus aceratus.</title>
        <authorList>
            <person name="Park H."/>
        </authorList>
    </citation>
    <scope>NUCLEOTIDE SEQUENCE</scope>
    <source>
        <strain evidence="1">KU_202001</strain>
    </source>
</reference>
<dbReference type="Proteomes" id="UP001057452">
    <property type="component" value="Chromosome 4"/>
</dbReference>
<feature type="non-terminal residue" evidence="1">
    <location>
        <position position="359"/>
    </location>
</feature>
<name>A0ACB9XNF1_CHAAC</name>
<sequence>MLVISMTHVTSVNGAYCSEKDLDTELGDAEGTLMRCGQSLLVGGHLGGLYTQSLHCDRPTPDLILQDGPHQDTRSCSAFQRTLPGGLAGIRLRHRQQGPSPLSLPNQTRETQWGYKISNTGVHSSSQAGFQNCSGGQSSAAAARRRPSVAALIVPSTPEEINITLPSSAPPPDVDGGWRQRWSRSRGRARGRVRSGAPCCRPWGWRSSRGRRRRRGGSDGLGLLMSGALMSGMLHSGPEAATLLDGGQRSGAVLKQEPLDDFSPSEDELFQHHYHQHHHLSGRSGAATSASPPLSPPLCPRPTTCTNTRGPVLGVCCTTRASKQHRPPPWDSNRPLGGPSGVSHGAGKKWGGGALVDKQ</sequence>
<proteinExistence type="predicted"/>
<evidence type="ECO:0000313" key="2">
    <source>
        <dbReference type="Proteomes" id="UP001057452"/>
    </source>
</evidence>
<protein>
    <submittedName>
        <fullName evidence="1">Uncharacterized protein</fullName>
    </submittedName>
</protein>